<dbReference type="PANTHER" id="PTHR43861:SF1">
    <property type="entry name" value="TRANS-ACONITATE 2-METHYLTRANSFERASE"/>
    <property type="match status" value="1"/>
</dbReference>
<protein>
    <recommendedName>
        <fullName evidence="2">Methyltransferase type 11 domain-containing protein</fullName>
    </recommendedName>
</protein>
<dbReference type="SUPFAM" id="SSF53335">
    <property type="entry name" value="S-adenosyl-L-methionine-dependent methyltransferases"/>
    <property type="match status" value="1"/>
</dbReference>
<proteinExistence type="predicted"/>
<evidence type="ECO:0000256" key="1">
    <source>
        <dbReference type="SAM" id="MobiDB-lite"/>
    </source>
</evidence>
<name>A0A9P6LWX6_MORAP</name>
<comment type="caution">
    <text evidence="3">The sequence shown here is derived from an EMBL/GenBank/DDBJ whole genome shotgun (WGS) entry which is preliminary data.</text>
</comment>
<organism evidence="3 4">
    <name type="scientific">Mortierella alpina</name>
    <name type="common">Oleaginous fungus</name>
    <name type="synonym">Mortierella renispora</name>
    <dbReference type="NCBI Taxonomy" id="64518"/>
    <lineage>
        <taxon>Eukaryota</taxon>
        <taxon>Fungi</taxon>
        <taxon>Fungi incertae sedis</taxon>
        <taxon>Mucoromycota</taxon>
        <taxon>Mortierellomycotina</taxon>
        <taxon>Mortierellomycetes</taxon>
        <taxon>Mortierellales</taxon>
        <taxon>Mortierellaceae</taxon>
        <taxon>Mortierella</taxon>
    </lineage>
</organism>
<keyword evidence="4" id="KW-1185">Reference proteome</keyword>
<evidence type="ECO:0000259" key="2">
    <source>
        <dbReference type="Pfam" id="PF08241"/>
    </source>
</evidence>
<dbReference type="AlphaFoldDB" id="A0A9P6LWX6"/>
<evidence type="ECO:0000313" key="3">
    <source>
        <dbReference type="EMBL" id="KAF9948200.1"/>
    </source>
</evidence>
<dbReference type="InterPro" id="IPR013216">
    <property type="entry name" value="Methyltransf_11"/>
</dbReference>
<dbReference type="CDD" id="cd02440">
    <property type="entry name" value="AdoMet_MTases"/>
    <property type="match status" value="1"/>
</dbReference>
<dbReference type="GO" id="GO:0008757">
    <property type="term" value="F:S-adenosylmethionine-dependent methyltransferase activity"/>
    <property type="evidence" value="ECO:0007669"/>
    <property type="project" value="InterPro"/>
</dbReference>
<dbReference type="InterPro" id="IPR029063">
    <property type="entry name" value="SAM-dependent_MTases_sf"/>
</dbReference>
<dbReference type="Proteomes" id="UP000738359">
    <property type="component" value="Unassembled WGS sequence"/>
</dbReference>
<dbReference type="EMBL" id="JAAAHY010001557">
    <property type="protein sequence ID" value="KAF9948200.1"/>
    <property type="molecule type" value="Genomic_DNA"/>
</dbReference>
<reference evidence="3" key="1">
    <citation type="journal article" date="2020" name="Fungal Divers.">
        <title>Resolving the Mortierellaceae phylogeny through synthesis of multi-gene phylogenetics and phylogenomics.</title>
        <authorList>
            <person name="Vandepol N."/>
            <person name="Liber J."/>
            <person name="Desiro A."/>
            <person name="Na H."/>
            <person name="Kennedy M."/>
            <person name="Barry K."/>
            <person name="Grigoriev I.V."/>
            <person name="Miller A.N."/>
            <person name="O'Donnell K."/>
            <person name="Stajich J.E."/>
            <person name="Bonito G."/>
        </authorList>
    </citation>
    <scope>NUCLEOTIDE SEQUENCE</scope>
    <source>
        <strain evidence="3">CK1249</strain>
    </source>
</reference>
<evidence type="ECO:0000313" key="4">
    <source>
        <dbReference type="Proteomes" id="UP000738359"/>
    </source>
</evidence>
<dbReference type="Gene3D" id="3.40.50.150">
    <property type="entry name" value="Vaccinia Virus protein VP39"/>
    <property type="match status" value="1"/>
</dbReference>
<gene>
    <name evidence="3" type="ORF">BGZ70_002317</name>
</gene>
<feature type="compositionally biased region" description="Polar residues" evidence="1">
    <location>
        <begin position="1"/>
        <end position="17"/>
    </location>
</feature>
<sequence length="278" mass="30750">MTTKAPASSVASSGTVDHSTDDHWSSQKYVKNASFVPVLGAPVLQLLNAQPHEHILDLGSGDGILTLELEKQCKTVVAIDSSKAMIDAAIENGCHDARVVDGHDLVAHEVANGQFDAVFSNAALHWMKQDPERVIQGVHKSLKPDGRFVGEMGGYMNVAEVRTGLHAALKKRGHNPEAYDPWFFPGPKTYRRMLEANGFRVESIELIPRLTELSTDIAGWIDTFGFAFLKPFEGDDEEKKAIMDEVQGNLQFSKDESVWSIMYVRLRFKAIKILESNA</sequence>
<dbReference type="OrthoDB" id="6329284at2759"/>
<dbReference type="PANTHER" id="PTHR43861">
    <property type="entry name" value="TRANS-ACONITATE 2-METHYLTRANSFERASE-RELATED"/>
    <property type="match status" value="1"/>
</dbReference>
<accession>A0A9P6LWX6</accession>
<feature type="domain" description="Methyltransferase type 11" evidence="2">
    <location>
        <begin position="56"/>
        <end position="149"/>
    </location>
</feature>
<feature type="region of interest" description="Disordered" evidence="1">
    <location>
        <begin position="1"/>
        <end position="22"/>
    </location>
</feature>
<dbReference type="Pfam" id="PF08241">
    <property type="entry name" value="Methyltransf_11"/>
    <property type="match status" value="1"/>
</dbReference>